<dbReference type="GO" id="GO:0035838">
    <property type="term" value="C:growing cell tip"/>
    <property type="evidence" value="ECO:0007669"/>
    <property type="project" value="TreeGrafter"/>
</dbReference>
<dbReference type="Gene3D" id="1.20.140.150">
    <property type="match status" value="1"/>
</dbReference>
<reference evidence="3" key="1">
    <citation type="submission" date="2023-03" db="EMBL/GenBank/DDBJ databases">
        <title>Massive genome expansion in bonnet fungi (Mycena s.s.) driven by repeated elements and novel gene families across ecological guilds.</title>
        <authorList>
            <consortium name="Lawrence Berkeley National Laboratory"/>
            <person name="Harder C.B."/>
            <person name="Miyauchi S."/>
            <person name="Viragh M."/>
            <person name="Kuo A."/>
            <person name="Thoen E."/>
            <person name="Andreopoulos B."/>
            <person name="Lu D."/>
            <person name="Skrede I."/>
            <person name="Drula E."/>
            <person name="Henrissat B."/>
            <person name="Morin E."/>
            <person name="Kohler A."/>
            <person name="Barry K."/>
            <person name="LaButti K."/>
            <person name="Morin E."/>
            <person name="Salamov A."/>
            <person name="Lipzen A."/>
            <person name="Mereny Z."/>
            <person name="Hegedus B."/>
            <person name="Baldrian P."/>
            <person name="Stursova M."/>
            <person name="Weitz H."/>
            <person name="Taylor A."/>
            <person name="Grigoriev I.V."/>
            <person name="Nagy L.G."/>
            <person name="Martin F."/>
            <person name="Kauserud H."/>
        </authorList>
    </citation>
    <scope>NUCLEOTIDE SEQUENCE</scope>
    <source>
        <strain evidence="3">CBHHK182m</strain>
    </source>
</reference>
<dbReference type="AlphaFoldDB" id="A0AAD7IB72"/>
<organism evidence="3 4">
    <name type="scientific">Mycena metata</name>
    <dbReference type="NCBI Taxonomy" id="1033252"/>
    <lineage>
        <taxon>Eukaryota</taxon>
        <taxon>Fungi</taxon>
        <taxon>Dikarya</taxon>
        <taxon>Basidiomycota</taxon>
        <taxon>Agaricomycotina</taxon>
        <taxon>Agaricomycetes</taxon>
        <taxon>Agaricomycetidae</taxon>
        <taxon>Agaricales</taxon>
        <taxon>Marasmiineae</taxon>
        <taxon>Mycenaceae</taxon>
        <taxon>Mycena</taxon>
    </lineage>
</organism>
<dbReference type="InterPro" id="IPR051380">
    <property type="entry name" value="pH-response_reg_palI/RIM9"/>
</dbReference>
<sequence>MLPRSFYIAAIVLLFCALVLSILSSISLPTFPALDFVRISYSNTPRSKDFLSQLRFGIWGLCEYDGTGKRSCQFTGHGYGILLRDFNQETTAFIGPSWTRGLAIHPVATAVTGIAFGFACSKHEHGPFITAVSSAVAAFLMTLAFIVDIALYAFVKEQLDKLPHPGTTTPSSAFWMTFVSLILVIAAGGSVFYARRKDVGSEYPTFSSGTGGFLSRFRKN</sequence>
<accession>A0AAD7IB72</accession>
<dbReference type="EMBL" id="JARKIB010000108">
    <property type="protein sequence ID" value="KAJ7739175.1"/>
    <property type="molecule type" value="Genomic_DNA"/>
</dbReference>
<feature type="transmembrane region" description="Helical" evidence="1">
    <location>
        <begin position="102"/>
        <end position="121"/>
    </location>
</feature>
<evidence type="ECO:0000313" key="4">
    <source>
        <dbReference type="Proteomes" id="UP001215598"/>
    </source>
</evidence>
<keyword evidence="1" id="KW-0812">Transmembrane</keyword>
<dbReference type="Proteomes" id="UP001215598">
    <property type="component" value="Unassembled WGS sequence"/>
</dbReference>
<dbReference type="GO" id="GO:0032153">
    <property type="term" value="C:cell division site"/>
    <property type="evidence" value="ECO:0007669"/>
    <property type="project" value="TreeGrafter"/>
</dbReference>
<dbReference type="GO" id="GO:0005886">
    <property type="term" value="C:plasma membrane"/>
    <property type="evidence" value="ECO:0007669"/>
    <property type="project" value="InterPro"/>
</dbReference>
<feature type="chain" id="PRO_5042284995" evidence="2">
    <location>
        <begin position="22"/>
        <end position="220"/>
    </location>
</feature>
<comment type="caution">
    <text evidence="3">The sequence shown here is derived from an EMBL/GenBank/DDBJ whole genome shotgun (WGS) entry which is preliminary data.</text>
</comment>
<feature type="signal peptide" evidence="2">
    <location>
        <begin position="1"/>
        <end position="21"/>
    </location>
</feature>
<keyword evidence="1" id="KW-0472">Membrane</keyword>
<dbReference type="Pfam" id="PF06687">
    <property type="entry name" value="SUR7"/>
    <property type="match status" value="1"/>
</dbReference>
<gene>
    <name evidence="3" type="ORF">B0H16DRAFT_66255</name>
</gene>
<feature type="transmembrane region" description="Helical" evidence="1">
    <location>
        <begin position="174"/>
        <end position="194"/>
    </location>
</feature>
<dbReference type="PANTHER" id="PTHR28013:SF4">
    <property type="entry name" value="MARVEL DOMAIN-CONTAINING PROTEIN"/>
    <property type="match status" value="1"/>
</dbReference>
<dbReference type="PANTHER" id="PTHR28013">
    <property type="entry name" value="PROTEIN DCV1-RELATED"/>
    <property type="match status" value="1"/>
</dbReference>
<keyword evidence="4" id="KW-1185">Reference proteome</keyword>
<evidence type="ECO:0000256" key="2">
    <source>
        <dbReference type="SAM" id="SignalP"/>
    </source>
</evidence>
<feature type="transmembrane region" description="Helical" evidence="1">
    <location>
        <begin position="128"/>
        <end position="154"/>
    </location>
</feature>
<keyword evidence="2" id="KW-0732">Signal</keyword>
<evidence type="ECO:0000256" key="1">
    <source>
        <dbReference type="SAM" id="Phobius"/>
    </source>
</evidence>
<dbReference type="InterPro" id="IPR009571">
    <property type="entry name" value="SUR7/Rim9-like_fungi"/>
</dbReference>
<name>A0AAD7IB72_9AGAR</name>
<proteinExistence type="predicted"/>
<evidence type="ECO:0000313" key="3">
    <source>
        <dbReference type="EMBL" id="KAJ7739175.1"/>
    </source>
</evidence>
<protein>
    <submittedName>
        <fullName evidence="3">Pali-domain-containing protein</fullName>
    </submittedName>
</protein>
<keyword evidence="1" id="KW-1133">Transmembrane helix</keyword>